<proteinExistence type="predicted"/>
<dbReference type="EMBL" id="UFVQ01000003">
    <property type="protein sequence ID" value="STC93670.1"/>
    <property type="molecule type" value="Genomic_DNA"/>
</dbReference>
<name>A0A376DQ66_CHRCU</name>
<dbReference type="STRING" id="297244.SAMN05421639_10813"/>
<dbReference type="InterPro" id="IPR021326">
    <property type="entry name" value="DUF2931"/>
</dbReference>
<dbReference type="AlphaFoldDB" id="A0A376DQ66"/>
<accession>A0A376DQ66</accession>
<organism evidence="1 2">
    <name type="scientific">Chryseobacterium carnipullorum</name>
    <dbReference type="NCBI Taxonomy" id="1124835"/>
    <lineage>
        <taxon>Bacteria</taxon>
        <taxon>Pseudomonadati</taxon>
        <taxon>Bacteroidota</taxon>
        <taxon>Flavobacteriia</taxon>
        <taxon>Flavobacteriales</taxon>
        <taxon>Weeksellaceae</taxon>
        <taxon>Chryseobacterium group</taxon>
        <taxon>Chryseobacterium</taxon>
    </lineage>
</organism>
<gene>
    <name evidence="1" type="ORF">NCTC13533_00968</name>
</gene>
<dbReference type="Proteomes" id="UP000255224">
    <property type="component" value="Unassembled WGS sequence"/>
</dbReference>
<dbReference type="RefSeq" id="WP_128124751.1">
    <property type="nucleotide sequence ID" value="NZ_UFVQ01000003.1"/>
</dbReference>
<reference evidence="1 2" key="1">
    <citation type="submission" date="2018-06" db="EMBL/GenBank/DDBJ databases">
        <authorList>
            <consortium name="Pathogen Informatics"/>
            <person name="Doyle S."/>
        </authorList>
    </citation>
    <scope>NUCLEOTIDE SEQUENCE [LARGE SCALE GENOMIC DNA]</scope>
    <source>
        <strain evidence="1 2">NCTC13533</strain>
    </source>
</reference>
<dbReference type="Pfam" id="PF11153">
    <property type="entry name" value="DUF2931"/>
    <property type="match status" value="1"/>
</dbReference>
<evidence type="ECO:0000313" key="2">
    <source>
        <dbReference type="Proteomes" id="UP000255224"/>
    </source>
</evidence>
<sequence length="402" mass="46371">MAIIKTAKNIQIKVTDSYHLSVGKKVEKIAQKINVEAQKNNLVLASNKKIMSMETNKLRILILFIVSSFSLINCQNKKMEEKYSWLGTLSAPQEYPMEIYEGAIIADDFTYGFDAIWGTQNTGWGNEGGTMSVETRQMGIPKKLEFTWYSLVENKFYTGKWDLDHGKIKDLFAKGFIDQDNGKKTTYTNFIVGLAPKGRVVLWINGPGNQKEVGVFQAHDTLITKEKAYDNAKYMLKEGFAERMLKDPSYETFKPEIRAKIEKEGYPDPGIYDVYRERYSWKPSVILPEGSEWIDFGLTNYNGEQENLFGESLTSDTYKKRAVPKFCGFYWRDQNKNRYGVWIDSFDEKEIFQLFQKLGKEKNIDFTIKVNAENTSALLSLKSETEELPVTKAKIRWSRKID</sequence>
<evidence type="ECO:0000313" key="1">
    <source>
        <dbReference type="EMBL" id="STC93670.1"/>
    </source>
</evidence>
<protein>
    <submittedName>
        <fullName evidence="1">Protein of uncharacterized function (DUF2931)</fullName>
    </submittedName>
</protein>